<comment type="caution">
    <text evidence="1">The sequence shown here is derived from an EMBL/GenBank/DDBJ whole genome shotgun (WGS) entry which is preliminary data.</text>
</comment>
<dbReference type="AlphaFoldDB" id="A0A8H5J8P6"/>
<organism evidence="1 2">
    <name type="scientific">Fusarium phyllophilum</name>
    <dbReference type="NCBI Taxonomy" id="47803"/>
    <lineage>
        <taxon>Eukaryota</taxon>
        <taxon>Fungi</taxon>
        <taxon>Dikarya</taxon>
        <taxon>Ascomycota</taxon>
        <taxon>Pezizomycotina</taxon>
        <taxon>Sordariomycetes</taxon>
        <taxon>Hypocreomycetidae</taxon>
        <taxon>Hypocreales</taxon>
        <taxon>Nectriaceae</taxon>
        <taxon>Fusarium</taxon>
        <taxon>Fusarium fujikuroi species complex</taxon>
    </lineage>
</organism>
<keyword evidence="1" id="KW-0560">Oxidoreductase</keyword>
<evidence type="ECO:0000313" key="1">
    <source>
        <dbReference type="EMBL" id="KAF5548566.1"/>
    </source>
</evidence>
<dbReference type="PANTHER" id="PTHR34315">
    <property type="match status" value="1"/>
</dbReference>
<dbReference type="GO" id="GO:0016702">
    <property type="term" value="F:oxidoreductase activity, acting on single donors with incorporation of molecular oxygen, incorporation of two atoms of oxygen"/>
    <property type="evidence" value="ECO:0007669"/>
    <property type="project" value="InterPro"/>
</dbReference>
<keyword evidence="1" id="KW-0223">Dioxygenase</keyword>
<reference evidence="1 2" key="1">
    <citation type="submission" date="2020-05" db="EMBL/GenBank/DDBJ databases">
        <title>Identification and distribution of gene clusters putatively required for synthesis of sphingolipid metabolism inhibitors in phylogenetically diverse species of the filamentous fungus Fusarium.</title>
        <authorList>
            <person name="Kim H.-S."/>
            <person name="Busman M."/>
            <person name="Brown D.W."/>
            <person name="Divon H."/>
            <person name="Uhlig S."/>
            <person name="Proctor R.H."/>
        </authorList>
    </citation>
    <scope>NUCLEOTIDE SEQUENCE [LARGE SCALE GENOMIC DNA]</scope>
    <source>
        <strain evidence="1 2">NRRL 13617</strain>
    </source>
</reference>
<dbReference type="SUPFAM" id="SSF49482">
    <property type="entry name" value="Aromatic compound dioxygenase"/>
    <property type="match status" value="1"/>
</dbReference>
<dbReference type="InterPro" id="IPR015889">
    <property type="entry name" value="Intradiol_dOase_core"/>
</dbReference>
<dbReference type="Proteomes" id="UP000582016">
    <property type="component" value="Unassembled WGS sequence"/>
</dbReference>
<dbReference type="OrthoDB" id="121380at2759"/>
<gene>
    <name evidence="1" type="ORF">FPHYL_9897</name>
</gene>
<dbReference type="PANTHER" id="PTHR34315:SF1">
    <property type="entry name" value="INTRADIOL RING-CLEAVAGE DIOXYGENASES DOMAIN-CONTAINING PROTEIN-RELATED"/>
    <property type="match status" value="1"/>
</dbReference>
<evidence type="ECO:0000313" key="2">
    <source>
        <dbReference type="Proteomes" id="UP000582016"/>
    </source>
</evidence>
<name>A0A8H5J8P6_9HYPO</name>
<accession>A0A8H5J8P6</accession>
<dbReference type="Gene3D" id="2.60.130.10">
    <property type="entry name" value="Aromatic compound dioxygenase"/>
    <property type="match status" value="1"/>
</dbReference>
<dbReference type="GO" id="GO:0005506">
    <property type="term" value="F:iron ion binding"/>
    <property type="evidence" value="ECO:0007669"/>
    <property type="project" value="InterPro"/>
</dbReference>
<proteinExistence type="predicted"/>
<keyword evidence="2" id="KW-1185">Reference proteome</keyword>
<protein>
    <submittedName>
        <fullName evidence="1">Dioxygenase family</fullName>
    </submittedName>
</protein>
<sequence length="280" mass="30562">MGNAKSMRTDVDGSEGWDKRIICGSKVCVSNCDATATNLNVTYAGYNLDTPKDVLFANYSDACTLGQETIYGPYLKGIYVDTWHCNSTGIYSGVVDKLTDELGVVSFDTNFPGHYPLRATHVHILVHQNAKLLPNNTLQLNSGNISLVGQIFFDQDLINLIDIVDPYSSNTNKMVKNVEDGVLQAEADSMDPVARYTFVGDTVSEGLMAWTVFGIDRDANYNDVVQAASYYGEDGGEANAEYDFTKLGALEQVPSSFSGPTTFTTTVGIWCHVVSPLRQN</sequence>
<dbReference type="EMBL" id="JAAOAQ010000419">
    <property type="protein sequence ID" value="KAF5548566.1"/>
    <property type="molecule type" value="Genomic_DNA"/>
</dbReference>